<feature type="domain" description="Aminoacyl-transfer RNA synthetases class-II family profile" evidence="10">
    <location>
        <begin position="231"/>
        <end position="481"/>
    </location>
</feature>
<sequence>MGSPFIRIQFIRSSLLSSTVRSRFMIHGIRCLVSTPKGSEEQSHSTLHPHLNYKHFRSNVDKIAQNIRDRAIHDADIYKVVNLYDKVRILRAEVKDINRMRNDVQKQAQMTKGGEHSALIEKGRCLKEQAHLKGMELDKLETELVLEGSKIPNDTHFDAPVGGESMAHIIKEHGAPIDRTTHPFEIKDHMSLSRSLDLIDLESAANVTGSSWYYLRNAGALLELALIQYTMLKATSKGFTPIITPDVVRAEYSYACGFQPRSHEASQNYFVTSGCSSPSGQSPRLMLAATAEVPLAGIYSNRLLSESQLPIKMVGFGRAFRAEAGARGADTKGLYRVHQFSKVELFALTTPHESETIHEEIRMIQEEIFEELGLCYRILDMPTEELGASAYRKYDVEAWMPGRDGWGEISSASNCTDYQSRRLNIRYRPTSSRGGGTHAEDDRQKTTEYVHTLNGTALAVPRVIIAILENFQTREGKVHIPEVLVPWMGGSKVIT</sequence>
<evidence type="ECO:0000313" key="11">
    <source>
        <dbReference type="EMBL" id="CAG8657114.1"/>
    </source>
</evidence>
<dbReference type="OrthoDB" id="10264585at2759"/>
<evidence type="ECO:0000256" key="4">
    <source>
        <dbReference type="ARBA" id="ARBA00022840"/>
    </source>
</evidence>
<dbReference type="InterPro" id="IPR015866">
    <property type="entry name" value="Ser-tRNA-synth_1_N"/>
</dbReference>
<feature type="binding site" evidence="8">
    <location>
        <position position="344"/>
    </location>
    <ligand>
        <name>L-serine</name>
        <dbReference type="ChEBI" id="CHEBI:33384"/>
    </ligand>
</feature>
<dbReference type="Proteomes" id="UP000789739">
    <property type="component" value="Unassembled WGS sequence"/>
</dbReference>
<protein>
    <recommendedName>
        <fullName evidence="1">serine--tRNA ligase</fullName>
        <ecNumber evidence="1">6.1.1.11</ecNumber>
    </recommendedName>
    <alternativeName>
        <fullName evidence="7">Seryl-tRNA synthetase</fullName>
    </alternativeName>
</protein>
<evidence type="ECO:0000259" key="10">
    <source>
        <dbReference type="PROSITE" id="PS50862"/>
    </source>
</evidence>
<feature type="site" description="Important for serine binding" evidence="8">
    <location>
        <position position="456"/>
    </location>
</feature>
<evidence type="ECO:0000256" key="3">
    <source>
        <dbReference type="ARBA" id="ARBA00022741"/>
    </source>
</evidence>
<dbReference type="SUPFAM" id="SSF46589">
    <property type="entry name" value="tRNA-binding arm"/>
    <property type="match status" value="1"/>
</dbReference>
<keyword evidence="5" id="KW-0648">Protein biosynthesis</keyword>
<keyword evidence="4 9" id="KW-0067">ATP-binding</keyword>
<dbReference type="NCBIfam" id="TIGR00414">
    <property type="entry name" value="serS"/>
    <property type="match status" value="1"/>
</dbReference>
<dbReference type="PIRSF" id="PIRSF001529">
    <property type="entry name" value="Ser-tRNA-synth_IIa"/>
    <property type="match status" value="1"/>
</dbReference>
<evidence type="ECO:0000256" key="5">
    <source>
        <dbReference type="ARBA" id="ARBA00022917"/>
    </source>
</evidence>
<name>A0A9N9DXM3_9GLOM</name>
<feature type="binding site" evidence="9">
    <location>
        <begin position="321"/>
        <end position="323"/>
    </location>
    <ligand>
        <name>ATP</name>
        <dbReference type="ChEBI" id="CHEBI:30616"/>
    </ligand>
</feature>
<dbReference type="SUPFAM" id="SSF55681">
    <property type="entry name" value="Class II aaRS and biotin synthetases"/>
    <property type="match status" value="1"/>
</dbReference>
<dbReference type="InterPro" id="IPR010978">
    <property type="entry name" value="tRNA-bd_arm"/>
</dbReference>
<feature type="binding site" evidence="8">
    <location>
        <position position="290"/>
    </location>
    <ligand>
        <name>L-serine</name>
        <dbReference type="ChEBI" id="CHEBI:33384"/>
    </ligand>
</feature>
<reference evidence="11" key="1">
    <citation type="submission" date="2021-06" db="EMBL/GenBank/DDBJ databases">
        <authorList>
            <person name="Kallberg Y."/>
            <person name="Tangrot J."/>
            <person name="Rosling A."/>
        </authorList>
    </citation>
    <scope>NUCLEOTIDE SEQUENCE</scope>
    <source>
        <strain evidence="11">BR232B</strain>
    </source>
</reference>
<dbReference type="InterPro" id="IPR002314">
    <property type="entry name" value="aa-tRNA-synt_IIb"/>
</dbReference>
<gene>
    <name evidence="11" type="ORF">PBRASI_LOCUS10581</name>
</gene>
<feature type="binding site" evidence="9">
    <location>
        <begin position="337"/>
        <end position="340"/>
    </location>
    <ligand>
        <name>ATP</name>
        <dbReference type="ChEBI" id="CHEBI:30616"/>
    </ligand>
</feature>
<comment type="caution">
    <text evidence="11">The sequence shown here is derived from an EMBL/GenBank/DDBJ whole genome shotgun (WGS) entry which is preliminary data.</text>
</comment>
<evidence type="ECO:0000256" key="7">
    <source>
        <dbReference type="ARBA" id="ARBA00031113"/>
    </source>
</evidence>
<dbReference type="Pfam" id="PF02403">
    <property type="entry name" value="Seryl_tRNA_N"/>
    <property type="match status" value="1"/>
</dbReference>
<keyword evidence="2" id="KW-0436">Ligase</keyword>
<dbReference type="PANTHER" id="PTHR11778">
    <property type="entry name" value="SERYL-TRNA SYNTHETASE"/>
    <property type="match status" value="1"/>
</dbReference>
<dbReference type="Gene3D" id="1.10.287.40">
    <property type="entry name" value="Serine-tRNA synthetase, tRNA binding domain"/>
    <property type="match status" value="1"/>
</dbReference>
<evidence type="ECO:0000256" key="9">
    <source>
        <dbReference type="PIRSR" id="PIRSR001529-2"/>
    </source>
</evidence>
<dbReference type="AlphaFoldDB" id="A0A9N9DXM3"/>
<evidence type="ECO:0000313" key="12">
    <source>
        <dbReference type="Proteomes" id="UP000789739"/>
    </source>
</evidence>
<feature type="binding site" evidence="8">
    <location>
        <position position="321"/>
    </location>
    <ligand>
        <name>L-serine</name>
        <dbReference type="ChEBI" id="CHEBI:33384"/>
    </ligand>
</feature>
<dbReference type="InterPro" id="IPR045864">
    <property type="entry name" value="aa-tRNA-synth_II/BPL/LPL"/>
</dbReference>
<dbReference type="EC" id="6.1.1.11" evidence="1"/>
<dbReference type="Pfam" id="PF00587">
    <property type="entry name" value="tRNA-synt_2b"/>
    <property type="match status" value="1"/>
</dbReference>
<feature type="binding site" evidence="8">
    <location>
        <position position="454"/>
    </location>
    <ligand>
        <name>L-serine</name>
        <dbReference type="ChEBI" id="CHEBI:33384"/>
    </ligand>
</feature>
<evidence type="ECO:0000256" key="1">
    <source>
        <dbReference type="ARBA" id="ARBA00012840"/>
    </source>
</evidence>
<evidence type="ECO:0000256" key="6">
    <source>
        <dbReference type="ARBA" id="ARBA00023146"/>
    </source>
</evidence>
<accession>A0A9N9DXM3</accession>
<keyword evidence="12" id="KW-1185">Reference proteome</keyword>
<keyword evidence="3" id="KW-0547">Nucleotide-binding</keyword>
<dbReference type="GO" id="GO:0006434">
    <property type="term" value="P:seryl-tRNA aminoacylation"/>
    <property type="evidence" value="ECO:0007669"/>
    <property type="project" value="InterPro"/>
</dbReference>
<dbReference type="EMBL" id="CAJVPI010003319">
    <property type="protein sequence ID" value="CAG8657114.1"/>
    <property type="molecule type" value="Genomic_DNA"/>
</dbReference>
<dbReference type="GO" id="GO:0004828">
    <property type="term" value="F:serine-tRNA ligase activity"/>
    <property type="evidence" value="ECO:0007669"/>
    <property type="project" value="UniProtKB-EC"/>
</dbReference>
<dbReference type="Gene3D" id="3.30.930.10">
    <property type="entry name" value="Bira Bifunctional Protein, Domain 2"/>
    <property type="match status" value="1"/>
</dbReference>
<dbReference type="CDD" id="cd00770">
    <property type="entry name" value="SerRS_core"/>
    <property type="match status" value="1"/>
</dbReference>
<evidence type="ECO:0000256" key="2">
    <source>
        <dbReference type="ARBA" id="ARBA00022598"/>
    </source>
</evidence>
<dbReference type="InterPro" id="IPR002317">
    <property type="entry name" value="Ser-tRNA-ligase_type_1"/>
</dbReference>
<dbReference type="PRINTS" id="PR00981">
    <property type="entry name" value="TRNASYNTHSER"/>
</dbReference>
<dbReference type="PROSITE" id="PS50862">
    <property type="entry name" value="AA_TRNA_LIGASE_II"/>
    <property type="match status" value="1"/>
</dbReference>
<feature type="binding site" evidence="9">
    <location>
        <begin position="408"/>
        <end position="411"/>
    </location>
    <ligand>
        <name>ATP</name>
        <dbReference type="ChEBI" id="CHEBI:30616"/>
    </ligand>
</feature>
<keyword evidence="6" id="KW-0030">Aminoacyl-tRNA synthetase</keyword>
<dbReference type="InterPro" id="IPR042103">
    <property type="entry name" value="SerRS_1_N_sf"/>
</dbReference>
<dbReference type="GO" id="GO:0005524">
    <property type="term" value="F:ATP binding"/>
    <property type="evidence" value="ECO:0007669"/>
    <property type="project" value="UniProtKB-KW"/>
</dbReference>
<proteinExistence type="predicted"/>
<evidence type="ECO:0000256" key="8">
    <source>
        <dbReference type="PIRSR" id="PIRSR001529-1"/>
    </source>
</evidence>
<dbReference type="InterPro" id="IPR033729">
    <property type="entry name" value="SerRS_core"/>
</dbReference>
<organism evidence="11 12">
    <name type="scientific">Paraglomus brasilianum</name>
    <dbReference type="NCBI Taxonomy" id="144538"/>
    <lineage>
        <taxon>Eukaryota</taxon>
        <taxon>Fungi</taxon>
        <taxon>Fungi incertae sedis</taxon>
        <taxon>Mucoromycota</taxon>
        <taxon>Glomeromycotina</taxon>
        <taxon>Glomeromycetes</taxon>
        <taxon>Paraglomerales</taxon>
        <taxon>Paraglomeraceae</taxon>
        <taxon>Paraglomus</taxon>
    </lineage>
</organism>
<dbReference type="InterPro" id="IPR006195">
    <property type="entry name" value="aa-tRNA-synth_II"/>
</dbReference>